<evidence type="ECO:0000256" key="3">
    <source>
        <dbReference type="SAM" id="Phobius"/>
    </source>
</evidence>
<gene>
    <name evidence="6" type="primary">cpdA</name>
    <name evidence="6" type="ORF">NCTC9836_01062</name>
</gene>
<dbReference type="GO" id="GO:0009166">
    <property type="term" value="P:nucleotide catabolic process"/>
    <property type="evidence" value="ECO:0007669"/>
    <property type="project" value="InterPro"/>
</dbReference>
<evidence type="ECO:0000256" key="2">
    <source>
        <dbReference type="SAM" id="MobiDB-lite"/>
    </source>
</evidence>
<feature type="domain" description="5'-Nucleotidase C-terminal" evidence="5">
    <location>
        <begin position="358"/>
        <end position="506"/>
    </location>
</feature>
<dbReference type="PRINTS" id="PR01607">
    <property type="entry name" value="APYRASEFAMLY"/>
</dbReference>
<dbReference type="GO" id="GO:0000166">
    <property type="term" value="F:nucleotide binding"/>
    <property type="evidence" value="ECO:0007669"/>
    <property type="project" value="InterPro"/>
</dbReference>
<dbReference type="Pfam" id="PF02872">
    <property type="entry name" value="5_nucleotid_C"/>
    <property type="match status" value="2"/>
</dbReference>
<dbReference type="InterPro" id="IPR006179">
    <property type="entry name" value="5_nucleotidase/apyrase"/>
</dbReference>
<dbReference type="PANTHER" id="PTHR11575:SF24">
    <property type="entry name" value="5'-NUCLEOTIDASE"/>
    <property type="match status" value="1"/>
</dbReference>
<keyword evidence="7" id="KW-1185">Reference proteome</keyword>
<keyword evidence="6" id="KW-0378">Hydrolase</keyword>
<dbReference type="PROSITE" id="PS00786">
    <property type="entry name" value="5_NUCLEOTIDASE_2"/>
    <property type="match status" value="1"/>
</dbReference>
<reference evidence="6 7" key="1">
    <citation type="submission" date="2018-06" db="EMBL/GenBank/DDBJ databases">
        <authorList>
            <consortium name="Pathogen Informatics"/>
            <person name="Doyle S."/>
        </authorList>
    </citation>
    <scope>NUCLEOTIDE SEQUENCE [LARGE SCALE GENOMIC DNA]</scope>
    <source>
        <strain evidence="6 7">NCTC9836</strain>
    </source>
</reference>
<dbReference type="RefSeq" id="WP_115640792.1">
    <property type="nucleotide sequence ID" value="NZ_UFWZ01000001.1"/>
</dbReference>
<dbReference type="InterPro" id="IPR008334">
    <property type="entry name" value="5'-Nucleotdase_C"/>
</dbReference>
<evidence type="ECO:0000256" key="1">
    <source>
        <dbReference type="ARBA" id="ARBA00022729"/>
    </source>
</evidence>
<evidence type="ECO:0000259" key="5">
    <source>
        <dbReference type="Pfam" id="PF02872"/>
    </source>
</evidence>
<organism evidence="6 7">
    <name type="scientific">Clostridium putrefaciens</name>
    <dbReference type="NCBI Taxonomy" id="99675"/>
    <lineage>
        <taxon>Bacteria</taxon>
        <taxon>Bacillati</taxon>
        <taxon>Bacillota</taxon>
        <taxon>Clostridia</taxon>
        <taxon>Eubacteriales</taxon>
        <taxon>Clostridiaceae</taxon>
        <taxon>Clostridium</taxon>
    </lineage>
</organism>
<feature type="compositionally biased region" description="Basic and acidic residues" evidence="2">
    <location>
        <begin position="1106"/>
        <end position="1115"/>
    </location>
</feature>
<dbReference type="GO" id="GO:0008768">
    <property type="term" value="F:UDP-sugar diphosphatase activity"/>
    <property type="evidence" value="ECO:0007669"/>
    <property type="project" value="TreeGrafter"/>
</dbReference>
<feature type="domain" description="Calcineurin-like phosphoesterase" evidence="4">
    <location>
        <begin position="43"/>
        <end position="257"/>
    </location>
</feature>
<dbReference type="Gene3D" id="3.90.780.10">
    <property type="entry name" value="5'-Nucleotidase, C-terminal domain"/>
    <property type="match status" value="2"/>
</dbReference>
<dbReference type="GO" id="GO:0046872">
    <property type="term" value="F:metal ion binding"/>
    <property type="evidence" value="ECO:0007669"/>
    <property type="project" value="InterPro"/>
</dbReference>
<protein>
    <submittedName>
        <fullName evidence="6">2', 3'-cyclic nucleotide 2'-phosphodiesterase</fullName>
        <ecNumber evidence="6">3.1.3.6</ecNumber>
    </submittedName>
</protein>
<feature type="transmembrane region" description="Helical" evidence="3">
    <location>
        <begin position="1139"/>
        <end position="1161"/>
    </location>
</feature>
<dbReference type="InterPro" id="IPR036907">
    <property type="entry name" value="5'-Nucleotdase_C_sf"/>
</dbReference>
<dbReference type="PANTHER" id="PTHR11575">
    <property type="entry name" value="5'-NUCLEOTIDASE-RELATED"/>
    <property type="match status" value="1"/>
</dbReference>
<dbReference type="InterPro" id="IPR004843">
    <property type="entry name" value="Calcineurin-like_PHP"/>
</dbReference>
<dbReference type="GO" id="GO:0008254">
    <property type="term" value="F:3'-nucleotidase activity"/>
    <property type="evidence" value="ECO:0007669"/>
    <property type="project" value="UniProtKB-EC"/>
</dbReference>
<dbReference type="AlphaFoldDB" id="A0A381J6K6"/>
<evidence type="ECO:0000313" key="7">
    <source>
        <dbReference type="Proteomes" id="UP000254664"/>
    </source>
</evidence>
<sequence length="1173" mass="129337">MFKKLKSKRYIASFVSLIMILSFITPMDLKVFASEKDVTNIQVIATSDMHGRFMPYDYATGSEDLSGSMVQISTMVKELRLKNPNTVLVDNGDTIQDNSSSLFLKDEVHPMVLAMNEMEYDVWNLGNHEFNYGMDTLKTVSSKFTGEVLCGNVFDSGNNPIASSYKIIEKDGVKIGIIGMVTPHVMKWDSENLKGYTATNPAEEAKKVAEALRGQVDIMIGLIHAGIDEEYGNGDSARELAKAVPDLAAIVAGHAHSTIQGEREGDVIITEPYRQANALSVIDIKVTEKDGKKVIENRKDDVKSKVVSVSPKGGKPALVDANLVNKLKPQHDRAIADAKAVIGELKGGDLAPKSEIKDIPQAQLEPTAMIDLINKVQMFYGNADVSSAALFRDTANMKEGPITKSGTTSIYKFDNTLRVLKVNGKQLKRYMEWSATYYNTFKPGDLTISFNQNVRNYNYDMFRGVKYNIDISKEAGSRIVDLTHMDGTPIKDNEIIKLAVNDYRANTTLLNDQTGLFKGENVEVIYDSFKTMGDDGRIRDLIKKYIVEEKKGIITPEKDENWALTGYKWDASDRASVIKLINEGKLNIPRSEDGRTPNVKSITTKDLLMLDNNIVDILSLNDFHGALKCEGKNIGAAKLAGEINRLKVENPNTIVVAAGDLFQGSPMSNLKKGEPVAKFLKLIGLEVSAVGNHEFDWGQDLIPGWAKTGGFDFLATNIYDKATGEPVEWANPYKVIEKGGKRIAFIGIATPETAYKTKPENVKNIEFKDPVESVNTWAKKIRETENVDAIIALTHLGASQDSKTKEITGEAANLAKNANGIDAVISAHSHQYVNGIVNGIPVVQARNNGRALAKLSLEFNKDSGKLSKVMNSVEDLYLRKDLVEDPEVKKMYDGYNKELEPILNEEIATLDTDLTHNRDDGLSVLGQFTTKLMAEAAGVQIGITNGGGIRTPIDKGNITMGKMYEVFPFDNTLVTMKLKGSDLKKAIEHGIMPEGFGWGQFYGIKVYYDKDAKAGERVTSMRLLDGTPIDMVKYYTVVTNDFMMDKGDNYDFSNAIDVVDTGEPIRDSMVKIIKSMGHVSFKYEDHLIAGEDATIDEPKGNQGQNPKEDLDKPESGTIIADKDSKIAINKINLPKTGSIVGVSQLITLGSLIVLVGIYLFLNDKYKKKKEDVA</sequence>
<feature type="domain" description="5'-Nucleotidase C-terminal" evidence="5">
    <location>
        <begin position="908"/>
        <end position="1051"/>
    </location>
</feature>
<dbReference type="InterPro" id="IPR006146">
    <property type="entry name" value="5'-Nucleotdase_CS"/>
</dbReference>
<dbReference type="PROSITE" id="PS00785">
    <property type="entry name" value="5_NUCLEOTIDASE_1"/>
    <property type="match status" value="1"/>
</dbReference>
<dbReference type="EC" id="3.1.3.6" evidence="6"/>
<feature type="region of interest" description="Disordered" evidence="2">
    <location>
        <begin position="1093"/>
        <end position="1115"/>
    </location>
</feature>
<keyword evidence="3" id="KW-0812">Transmembrane</keyword>
<proteinExistence type="predicted"/>
<dbReference type="GO" id="GO:0030288">
    <property type="term" value="C:outer membrane-bounded periplasmic space"/>
    <property type="evidence" value="ECO:0007669"/>
    <property type="project" value="TreeGrafter"/>
</dbReference>
<dbReference type="GO" id="GO:0008253">
    <property type="term" value="F:5'-nucleotidase activity"/>
    <property type="evidence" value="ECO:0007669"/>
    <property type="project" value="TreeGrafter"/>
</dbReference>
<dbReference type="EMBL" id="UFWZ01000001">
    <property type="protein sequence ID" value="SUY46755.1"/>
    <property type="molecule type" value="Genomic_DNA"/>
</dbReference>
<dbReference type="Proteomes" id="UP000254664">
    <property type="component" value="Unassembled WGS sequence"/>
</dbReference>
<feature type="domain" description="Calcineurin-like phosphoesterase" evidence="4">
    <location>
        <begin position="617"/>
        <end position="832"/>
    </location>
</feature>
<evidence type="ECO:0000313" key="6">
    <source>
        <dbReference type="EMBL" id="SUY46755.1"/>
    </source>
</evidence>
<dbReference type="SUPFAM" id="SSF56300">
    <property type="entry name" value="Metallo-dependent phosphatases"/>
    <property type="match status" value="2"/>
</dbReference>
<dbReference type="Gene3D" id="3.60.21.10">
    <property type="match status" value="2"/>
</dbReference>
<dbReference type="OrthoDB" id="9800780at2"/>
<keyword evidence="1" id="KW-0732">Signal</keyword>
<evidence type="ECO:0000259" key="4">
    <source>
        <dbReference type="Pfam" id="PF00149"/>
    </source>
</evidence>
<name>A0A381J6K6_9CLOT</name>
<dbReference type="InterPro" id="IPR029052">
    <property type="entry name" value="Metallo-depent_PP-like"/>
</dbReference>
<keyword evidence="3" id="KW-0472">Membrane</keyword>
<dbReference type="Pfam" id="PF00149">
    <property type="entry name" value="Metallophos"/>
    <property type="match status" value="2"/>
</dbReference>
<accession>A0A381J6K6</accession>
<dbReference type="SUPFAM" id="SSF55816">
    <property type="entry name" value="5'-nucleotidase (syn. UDP-sugar hydrolase), C-terminal domain"/>
    <property type="match status" value="2"/>
</dbReference>
<keyword evidence="3" id="KW-1133">Transmembrane helix</keyword>
<dbReference type="CDD" id="cd00845">
    <property type="entry name" value="MPP_UshA_N_like"/>
    <property type="match status" value="1"/>
</dbReference>